<reference evidence="1 2" key="1">
    <citation type="submission" date="2013-02" db="EMBL/GenBank/DDBJ databases">
        <title>A novel strain isolated from Lonar lake, Maharashtra, India.</title>
        <authorList>
            <person name="Singh A."/>
        </authorList>
    </citation>
    <scope>NUCLEOTIDE SEQUENCE [LARGE SCALE GENOMIC DNA]</scope>
    <source>
        <strain evidence="1 2">AK24</strain>
    </source>
</reference>
<dbReference type="Proteomes" id="UP000013909">
    <property type="component" value="Unassembled WGS sequence"/>
</dbReference>
<proteinExistence type="predicted"/>
<sequence length="43" mass="4661">MLFSMGLEGLVEEGEKADFPKKAVIANAVSEINSVFIGFIIVF</sequence>
<protein>
    <submittedName>
        <fullName evidence="1">Uncharacterized protein</fullName>
    </submittedName>
</protein>
<comment type="caution">
    <text evidence="1">The sequence shown here is derived from an EMBL/GenBank/DDBJ whole genome shotgun (WGS) entry which is preliminary data.</text>
</comment>
<gene>
    <name evidence="1" type="ORF">ADIS_0866</name>
</gene>
<keyword evidence="2" id="KW-1185">Reference proteome</keyword>
<accession>R7ZX91</accession>
<evidence type="ECO:0000313" key="1">
    <source>
        <dbReference type="EMBL" id="EON78692.1"/>
    </source>
</evidence>
<name>R7ZX91_9BACT</name>
<dbReference type="AlphaFoldDB" id="R7ZX91"/>
<organism evidence="1 2">
    <name type="scientific">Lunatimonas lonarensis</name>
    <dbReference type="NCBI Taxonomy" id="1232681"/>
    <lineage>
        <taxon>Bacteria</taxon>
        <taxon>Pseudomonadati</taxon>
        <taxon>Bacteroidota</taxon>
        <taxon>Cytophagia</taxon>
        <taxon>Cytophagales</taxon>
        <taxon>Cyclobacteriaceae</taxon>
    </lineage>
</organism>
<dbReference type="EMBL" id="AQHR01000025">
    <property type="protein sequence ID" value="EON78692.1"/>
    <property type="molecule type" value="Genomic_DNA"/>
</dbReference>
<evidence type="ECO:0000313" key="2">
    <source>
        <dbReference type="Proteomes" id="UP000013909"/>
    </source>
</evidence>